<evidence type="ECO:0000256" key="4">
    <source>
        <dbReference type="ARBA" id="ARBA00022692"/>
    </source>
</evidence>
<dbReference type="UniPathway" id="UPA00664"/>
<feature type="transmembrane region" description="Helical" evidence="7">
    <location>
        <begin position="240"/>
        <end position="258"/>
    </location>
</feature>
<dbReference type="Proteomes" id="UP000317369">
    <property type="component" value="Chromosome"/>
</dbReference>
<comment type="subcellular location">
    <subcellularLocation>
        <location evidence="7">Cell membrane</location>
        <topology evidence="7">Multi-pass membrane protein</topology>
    </subcellularLocation>
</comment>
<dbReference type="PANTHER" id="PTHR30589">
    <property type="entry name" value="PROLIPOPROTEIN DIACYLGLYCERYL TRANSFERASE"/>
    <property type="match status" value="1"/>
</dbReference>
<dbReference type="GO" id="GO:0008961">
    <property type="term" value="F:phosphatidylglycerol-prolipoprotein diacylglyceryl transferase activity"/>
    <property type="evidence" value="ECO:0007669"/>
    <property type="project" value="UniProtKB-UniRule"/>
</dbReference>
<evidence type="ECO:0000256" key="3">
    <source>
        <dbReference type="ARBA" id="ARBA00022679"/>
    </source>
</evidence>
<sequence length="344" mass="38940">MVSILLAQTSPYVHQISPFLVYPIRWYGLSYLAGIFAAWLLIRRICKVGKGTMKPEAVTDFIVFVALGMMIGGRLGYCIFYDRSLWGFTEEFPYWGVLAINNGGMASHGGIVGAIIGAWWYGRKHQQPLLFLVDLLAVSGPIGIFFGRIANFINGELYGRAVKDPNFALGVKFPTEITNWYYSQPEKYEALIAKLPSPTKFGYIQEYWTPDRIIEQTQKHNQVIIDAIAPLLTTRHPSQIYQALLEGLALFVIMFVIYRKPRKPGIVTFSFFIFYAIFRILAEFYRNPDVQIGYEAFGLTRGQWLSVPVIAVGIVGILWAKSRNVEALGGWQKLPELDAEAMQQ</sequence>
<organism evidence="8 9">
    <name type="scientific">Poriferisphaera corsica</name>
    <dbReference type="NCBI Taxonomy" id="2528020"/>
    <lineage>
        <taxon>Bacteria</taxon>
        <taxon>Pseudomonadati</taxon>
        <taxon>Planctomycetota</taxon>
        <taxon>Phycisphaerae</taxon>
        <taxon>Phycisphaerales</taxon>
        <taxon>Phycisphaeraceae</taxon>
        <taxon>Poriferisphaera</taxon>
    </lineage>
</organism>
<evidence type="ECO:0000256" key="6">
    <source>
        <dbReference type="ARBA" id="ARBA00023136"/>
    </source>
</evidence>
<feature type="transmembrane region" description="Helical" evidence="7">
    <location>
        <begin position="94"/>
        <end position="122"/>
    </location>
</feature>
<evidence type="ECO:0000313" key="9">
    <source>
        <dbReference type="Proteomes" id="UP000317369"/>
    </source>
</evidence>
<comment type="function">
    <text evidence="7">Catalyzes the transfer of the diacylglyceryl group from phosphatidylglycerol to the sulfhydryl group of the N-terminal cysteine of a prolipoprotein, the first step in the formation of mature lipoproteins.</text>
</comment>
<comment type="similarity">
    <text evidence="1 7">Belongs to the Lgt family.</text>
</comment>
<name>A0A517YYS5_9BACT</name>
<dbReference type="PROSITE" id="PS01311">
    <property type="entry name" value="LGT"/>
    <property type="match status" value="1"/>
</dbReference>
<protein>
    <recommendedName>
        <fullName evidence="7">Phosphatidylglycerol--prolipoprotein diacylglyceryl transferase</fullName>
        <ecNumber evidence="7">2.5.1.145</ecNumber>
    </recommendedName>
</protein>
<dbReference type="OrthoDB" id="871140at2"/>
<accession>A0A517YYS5</accession>
<dbReference type="EC" id="2.5.1.145" evidence="7"/>
<keyword evidence="5 7" id="KW-1133">Transmembrane helix</keyword>
<evidence type="ECO:0000256" key="1">
    <source>
        <dbReference type="ARBA" id="ARBA00007150"/>
    </source>
</evidence>
<dbReference type="InterPro" id="IPR001640">
    <property type="entry name" value="Lgt"/>
</dbReference>
<evidence type="ECO:0000256" key="2">
    <source>
        <dbReference type="ARBA" id="ARBA00022475"/>
    </source>
</evidence>
<feature type="transmembrane region" description="Helical" evidence="7">
    <location>
        <begin position="129"/>
        <end position="150"/>
    </location>
</feature>
<feature type="transmembrane region" description="Helical" evidence="7">
    <location>
        <begin position="265"/>
        <end position="282"/>
    </location>
</feature>
<dbReference type="KEGG" id="pcor:KS4_34590"/>
<proteinExistence type="inferred from homology"/>
<evidence type="ECO:0000256" key="5">
    <source>
        <dbReference type="ARBA" id="ARBA00022989"/>
    </source>
</evidence>
<dbReference type="NCBIfam" id="TIGR00544">
    <property type="entry name" value="lgt"/>
    <property type="match status" value="1"/>
</dbReference>
<dbReference type="PANTHER" id="PTHR30589:SF0">
    <property type="entry name" value="PHOSPHATIDYLGLYCEROL--PROLIPOPROTEIN DIACYLGLYCERYL TRANSFERASE"/>
    <property type="match status" value="1"/>
</dbReference>
<keyword evidence="3 7" id="KW-0808">Transferase</keyword>
<dbReference type="Pfam" id="PF01790">
    <property type="entry name" value="LGT"/>
    <property type="match status" value="1"/>
</dbReference>
<keyword evidence="8" id="KW-0449">Lipoprotein</keyword>
<dbReference type="RefSeq" id="WP_145080630.1">
    <property type="nucleotide sequence ID" value="NZ_CP036425.1"/>
</dbReference>
<evidence type="ECO:0000256" key="7">
    <source>
        <dbReference type="HAMAP-Rule" id="MF_01147"/>
    </source>
</evidence>
<dbReference type="AlphaFoldDB" id="A0A517YYS5"/>
<keyword evidence="9" id="KW-1185">Reference proteome</keyword>
<dbReference type="GO" id="GO:0042158">
    <property type="term" value="P:lipoprotein biosynthetic process"/>
    <property type="evidence" value="ECO:0007669"/>
    <property type="project" value="UniProtKB-UniRule"/>
</dbReference>
<keyword evidence="4 7" id="KW-0812">Transmembrane</keyword>
<reference evidence="8 9" key="1">
    <citation type="submission" date="2019-02" db="EMBL/GenBank/DDBJ databases">
        <title>Deep-cultivation of Planctomycetes and their phenomic and genomic characterization uncovers novel biology.</title>
        <authorList>
            <person name="Wiegand S."/>
            <person name="Jogler M."/>
            <person name="Boedeker C."/>
            <person name="Pinto D."/>
            <person name="Vollmers J."/>
            <person name="Rivas-Marin E."/>
            <person name="Kohn T."/>
            <person name="Peeters S.H."/>
            <person name="Heuer A."/>
            <person name="Rast P."/>
            <person name="Oberbeckmann S."/>
            <person name="Bunk B."/>
            <person name="Jeske O."/>
            <person name="Meyerdierks A."/>
            <person name="Storesund J.E."/>
            <person name="Kallscheuer N."/>
            <person name="Luecker S."/>
            <person name="Lage O.M."/>
            <person name="Pohl T."/>
            <person name="Merkel B.J."/>
            <person name="Hornburger P."/>
            <person name="Mueller R.-W."/>
            <person name="Bruemmer F."/>
            <person name="Labrenz M."/>
            <person name="Spormann A.M."/>
            <person name="Op den Camp H."/>
            <person name="Overmann J."/>
            <person name="Amann R."/>
            <person name="Jetten M.S.M."/>
            <person name="Mascher T."/>
            <person name="Medema M.H."/>
            <person name="Devos D.P."/>
            <person name="Kaster A.-K."/>
            <person name="Ovreas L."/>
            <person name="Rohde M."/>
            <person name="Galperin M.Y."/>
            <person name="Jogler C."/>
        </authorList>
    </citation>
    <scope>NUCLEOTIDE SEQUENCE [LARGE SCALE GENOMIC DNA]</scope>
    <source>
        <strain evidence="8 9">KS4</strain>
    </source>
</reference>
<feature type="transmembrane region" description="Helical" evidence="7">
    <location>
        <begin position="302"/>
        <end position="320"/>
    </location>
</feature>
<dbReference type="GO" id="GO:0005886">
    <property type="term" value="C:plasma membrane"/>
    <property type="evidence" value="ECO:0007669"/>
    <property type="project" value="UniProtKB-SubCell"/>
</dbReference>
<dbReference type="EMBL" id="CP036425">
    <property type="protein sequence ID" value="QDU35378.1"/>
    <property type="molecule type" value="Genomic_DNA"/>
</dbReference>
<keyword evidence="6 7" id="KW-0472">Membrane</keyword>
<feature type="transmembrane region" description="Helical" evidence="7">
    <location>
        <begin position="62"/>
        <end position="82"/>
    </location>
</feature>
<dbReference type="HAMAP" id="MF_01147">
    <property type="entry name" value="Lgt"/>
    <property type="match status" value="1"/>
</dbReference>
<feature type="binding site" evidence="7">
    <location>
        <position position="148"/>
    </location>
    <ligand>
        <name>a 1,2-diacyl-sn-glycero-3-phospho-(1'-sn-glycerol)</name>
        <dbReference type="ChEBI" id="CHEBI:64716"/>
    </ligand>
</feature>
<keyword evidence="8" id="KW-0328">Glycosyltransferase</keyword>
<feature type="transmembrane region" description="Helical" evidence="7">
    <location>
        <begin position="24"/>
        <end position="42"/>
    </location>
</feature>
<comment type="pathway">
    <text evidence="7">Protein modification; lipoprotein biosynthesis (diacylglyceryl transfer).</text>
</comment>
<comment type="catalytic activity">
    <reaction evidence="7">
        <text>L-cysteinyl-[prolipoprotein] + a 1,2-diacyl-sn-glycero-3-phospho-(1'-sn-glycerol) = an S-1,2-diacyl-sn-glyceryl-L-cysteinyl-[prolipoprotein] + sn-glycerol 1-phosphate + H(+)</text>
        <dbReference type="Rhea" id="RHEA:56712"/>
        <dbReference type="Rhea" id="RHEA-COMP:14679"/>
        <dbReference type="Rhea" id="RHEA-COMP:14680"/>
        <dbReference type="ChEBI" id="CHEBI:15378"/>
        <dbReference type="ChEBI" id="CHEBI:29950"/>
        <dbReference type="ChEBI" id="CHEBI:57685"/>
        <dbReference type="ChEBI" id="CHEBI:64716"/>
        <dbReference type="ChEBI" id="CHEBI:140658"/>
        <dbReference type="EC" id="2.5.1.145"/>
    </reaction>
</comment>
<evidence type="ECO:0000313" key="8">
    <source>
        <dbReference type="EMBL" id="QDU35378.1"/>
    </source>
</evidence>
<gene>
    <name evidence="7 8" type="primary">lgt</name>
    <name evidence="8" type="ORF">KS4_34590</name>
</gene>
<keyword evidence="2 7" id="KW-1003">Cell membrane</keyword>